<comment type="caution">
    <text evidence="1">The sequence shown here is derived from an EMBL/GenBank/DDBJ whole genome shotgun (WGS) entry which is preliminary data.</text>
</comment>
<dbReference type="EMBL" id="JAGPXC010000004">
    <property type="protein sequence ID" value="KAH6654919.1"/>
    <property type="molecule type" value="Genomic_DNA"/>
</dbReference>
<sequence length="94" mass="10905">KRIPLTSKDAKGRINFSKWGLTHLNEVLTKYNKEFVNLKNHVKASIIIMVVCRSPLIIIERNPRPLRPSQTRRGYTSLSYINTLIKGLLPKYKD</sequence>
<reference evidence="1" key="1">
    <citation type="journal article" date="2021" name="Nat. Commun.">
        <title>Genetic determinants of endophytism in the Arabidopsis root mycobiome.</title>
        <authorList>
            <person name="Mesny F."/>
            <person name="Miyauchi S."/>
            <person name="Thiergart T."/>
            <person name="Pickel B."/>
            <person name="Atanasova L."/>
            <person name="Karlsson M."/>
            <person name="Huettel B."/>
            <person name="Barry K.W."/>
            <person name="Haridas S."/>
            <person name="Chen C."/>
            <person name="Bauer D."/>
            <person name="Andreopoulos W."/>
            <person name="Pangilinan J."/>
            <person name="LaButti K."/>
            <person name="Riley R."/>
            <person name="Lipzen A."/>
            <person name="Clum A."/>
            <person name="Drula E."/>
            <person name="Henrissat B."/>
            <person name="Kohler A."/>
            <person name="Grigoriev I.V."/>
            <person name="Martin F.M."/>
            <person name="Hacquard S."/>
        </authorList>
    </citation>
    <scope>NUCLEOTIDE SEQUENCE</scope>
    <source>
        <strain evidence="1">MPI-SDFR-AT-0073</strain>
    </source>
</reference>
<dbReference type="GeneID" id="70137715"/>
<dbReference type="Proteomes" id="UP000758603">
    <property type="component" value="Unassembled WGS sequence"/>
</dbReference>
<gene>
    <name evidence="1" type="ORF">BKA67DRAFT_677476</name>
</gene>
<feature type="non-terminal residue" evidence="1">
    <location>
        <position position="1"/>
    </location>
</feature>
<dbReference type="RefSeq" id="XP_045959189.1">
    <property type="nucleotide sequence ID" value="XM_046108824.1"/>
</dbReference>
<protein>
    <submittedName>
        <fullName evidence="1">Uncharacterized protein</fullName>
    </submittedName>
</protein>
<keyword evidence="2" id="KW-1185">Reference proteome</keyword>
<accession>A0A9P8ZYE2</accession>
<organism evidence="1 2">
    <name type="scientific">Truncatella angustata</name>
    <dbReference type="NCBI Taxonomy" id="152316"/>
    <lineage>
        <taxon>Eukaryota</taxon>
        <taxon>Fungi</taxon>
        <taxon>Dikarya</taxon>
        <taxon>Ascomycota</taxon>
        <taxon>Pezizomycotina</taxon>
        <taxon>Sordariomycetes</taxon>
        <taxon>Xylariomycetidae</taxon>
        <taxon>Amphisphaeriales</taxon>
        <taxon>Sporocadaceae</taxon>
        <taxon>Truncatella</taxon>
    </lineage>
</organism>
<evidence type="ECO:0000313" key="1">
    <source>
        <dbReference type="EMBL" id="KAH6654919.1"/>
    </source>
</evidence>
<dbReference type="OrthoDB" id="3599154at2759"/>
<dbReference type="AlphaFoldDB" id="A0A9P8ZYE2"/>
<proteinExistence type="predicted"/>
<name>A0A9P8ZYE2_9PEZI</name>
<evidence type="ECO:0000313" key="2">
    <source>
        <dbReference type="Proteomes" id="UP000758603"/>
    </source>
</evidence>